<feature type="domain" description="Fatty acid hydroxylase" evidence="8">
    <location>
        <begin position="83"/>
        <end position="215"/>
    </location>
</feature>
<keyword evidence="6 7" id="KW-0472">Membrane</keyword>
<evidence type="ECO:0000256" key="3">
    <source>
        <dbReference type="ARBA" id="ARBA00022989"/>
    </source>
</evidence>
<reference evidence="9 10" key="1">
    <citation type="submission" date="2024-08" db="EMBL/GenBank/DDBJ databases">
        <authorList>
            <person name="Lu H."/>
        </authorList>
    </citation>
    <scope>NUCLEOTIDE SEQUENCE [LARGE SCALE GENOMIC DNA]</scope>
    <source>
        <strain evidence="9 10">BYS78W</strain>
    </source>
</reference>
<evidence type="ECO:0000256" key="7">
    <source>
        <dbReference type="SAM" id="Phobius"/>
    </source>
</evidence>
<evidence type="ECO:0000256" key="1">
    <source>
        <dbReference type="ARBA" id="ARBA00004127"/>
    </source>
</evidence>
<evidence type="ECO:0000313" key="10">
    <source>
        <dbReference type="Proteomes" id="UP001606134"/>
    </source>
</evidence>
<dbReference type="EMBL" id="JBIGIC010000005">
    <property type="protein sequence ID" value="MFG6487244.1"/>
    <property type="molecule type" value="Genomic_DNA"/>
</dbReference>
<accession>A0ABW7HBE6</accession>
<name>A0ABW7HBE6_9BURK</name>
<proteinExistence type="predicted"/>
<comment type="caution">
    <text evidence="9">The sequence shown here is derived from an EMBL/GenBank/DDBJ whole genome shotgun (WGS) entry which is preliminary data.</text>
</comment>
<dbReference type="PANTHER" id="PTHR21624">
    <property type="entry name" value="STEROL DESATURASE-RELATED PROTEIN"/>
    <property type="match status" value="1"/>
</dbReference>
<dbReference type="GO" id="GO:0016491">
    <property type="term" value="F:oxidoreductase activity"/>
    <property type="evidence" value="ECO:0007669"/>
    <property type="project" value="UniProtKB-KW"/>
</dbReference>
<gene>
    <name evidence="9" type="ORF">ACG04R_11235</name>
</gene>
<feature type="transmembrane region" description="Helical" evidence="7">
    <location>
        <begin position="76"/>
        <end position="96"/>
    </location>
</feature>
<sequence>MHDILLYALPIFVACMAGEWAWGHWRGRNNYRLADTLSSLSQGLLSQATAIVTPLIQTGFYAALHARFALLSARHWHGVVGGVLAVVLYDLCDYWLHRTSHESALFWAAHAVHHQSEHFNLSTALRQESLYGVMGWPFFIPMALLGVPTDLYVLAGIVVLFYQFWIHTEHIGRLGWLDRVFSTPSNHRVHHAVNPAYLDRNYGAIFVVWDRLFGSFAEERELCVYGTVKPLASWNPLWGVGQFYAELWRRMRATPRWADKLRVLYKSPGWMPPGAALPGTSPEARLALPRFDPPAPRGARVAAVLLFLLMAAGCGAWLYVADDLGSAANLGAATMLAAGLWGVGVLLSWPVRGRATNSA</sequence>
<comment type="subcellular location">
    <subcellularLocation>
        <location evidence="1">Endomembrane system</location>
        <topology evidence="1">Multi-pass membrane protein</topology>
    </subcellularLocation>
</comment>
<evidence type="ECO:0000256" key="6">
    <source>
        <dbReference type="ARBA" id="ARBA00023136"/>
    </source>
</evidence>
<evidence type="ECO:0000256" key="5">
    <source>
        <dbReference type="ARBA" id="ARBA00023098"/>
    </source>
</evidence>
<dbReference type="InterPro" id="IPR051689">
    <property type="entry name" value="Sterol_desaturase/TMEM195"/>
</dbReference>
<evidence type="ECO:0000259" key="8">
    <source>
        <dbReference type="Pfam" id="PF04116"/>
    </source>
</evidence>
<feature type="transmembrane region" description="Helical" evidence="7">
    <location>
        <begin position="138"/>
        <end position="165"/>
    </location>
</feature>
<feature type="transmembrane region" description="Helical" evidence="7">
    <location>
        <begin position="299"/>
        <end position="320"/>
    </location>
</feature>
<feature type="transmembrane region" description="Helical" evidence="7">
    <location>
        <begin position="326"/>
        <end position="349"/>
    </location>
</feature>
<dbReference type="EC" id="1.-.-.-" evidence="9"/>
<dbReference type="RefSeq" id="WP_394409721.1">
    <property type="nucleotide sequence ID" value="NZ_JBIGIC010000005.1"/>
</dbReference>
<keyword evidence="5" id="KW-0443">Lipid metabolism</keyword>
<organism evidence="9 10">
    <name type="scientific">Pelomonas candidula</name>
    <dbReference type="NCBI Taxonomy" id="3299025"/>
    <lineage>
        <taxon>Bacteria</taxon>
        <taxon>Pseudomonadati</taxon>
        <taxon>Pseudomonadota</taxon>
        <taxon>Betaproteobacteria</taxon>
        <taxon>Burkholderiales</taxon>
        <taxon>Sphaerotilaceae</taxon>
        <taxon>Roseateles</taxon>
    </lineage>
</organism>
<evidence type="ECO:0000256" key="2">
    <source>
        <dbReference type="ARBA" id="ARBA00022692"/>
    </source>
</evidence>
<keyword evidence="4 9" id="KW-0560">Oxidoreductase</keyword>
<keyword evidence="3 7" id="KW-1133">Transmembrane helix</keyword>
<keyword evidence="2 7" id="KW-0812">Transmembrane</keyword>
<dbReference type="Proteomes" id="UP001606134">
    <property type="component" value="Unassembled WGS sequence"/>
</dbReference>
<evidence type="ECO:0000256" key="4">
    <source>
        <dbReference type="ARBA" id="ARBA00023002"/>
    </source>
</evidence>
<protein>
    <submittedName>
        <fullName evidence="9">Sterol desaturase family protein</fullName>
        <ecNumber evidence="9">1.-.-.-</ecNumber>
    </submittedName>
</protein>
<dbReference type="InterPro" id="IPR006694">
    <property type="entry name" value="Fatty_acid_hydroxylase"/>
</dbReference>
<dbReference type="PANTHER" id="PTHR21624:SF1">
    <property type="entry name" value="ALKYLGLYCEROL MONOOXYGENASE"/>
    <property type="match status" value="1"/>
</dbReference>
<dbReference type="Pfam" id="PF04116">
    <property type="entry name" value="FA_hydroxylase"/>
    <property type="match status" value="1"/>
</dbReference>
<keyword evidence="10" id="KW-1185">Reference proteome</keyword>
<evidence type="ECO:0000313" key="9">
    <source>
        <dbReference type="EMBL" id="MFG6487244.1"/>
    </source>
</evidence>